<organism evidence="9 10">
    <name type="scientific">Streptococcus ferus</name>
    <dbReference type="NCBI Taxonomy" id="1345"/>
    <lineage>
        <taxon>Bacteria</taxon>
        <taxon>Bacillati</taxon>
        <taxon>Bacillota</taxon>
        <taxon>Bacilli</taxon>
        <taxon>Lactobacillales</taxon>
        <taxon>Streptococcaceae</taxon>
        <taxon>Streptococcus</taxon>
    </lineage>
</organism>
<keyword evidence="5" id="KW-0804">Transcription</keyword>
<dbReference type="InterPro" id="IPR013196">
    <property type="entry name" value="HTH_11"/>
</dbReference>
<feature type="binding site" evidence="5">
    <location>
        <position position="180"/>
    </location>
    <ligand>
        <name>biotin</name>
        <dbReference type="ChEBI" id="CHEBI:57586"/>
    </ligand>
</feature>
<protein>
    <recommendedName>
        <fullName evidence="5">Bifunctional ligase/repressor BirA</fullName>
    </recommendedName>
    <alternativeName>
        <fullName evidence="5">Biotin--[acetyl-CoA-carboxylase] ligase</fullName>
        <ecNumber evidence="5">6.3.4.15</ecNumber>
    </alternativeName>
    <alternativeName>
        <fullName evidence="5">Biotin--protein ligase</fullName>
    </alternativeName>
    <alternativeName>
        <fullName evidence="5">Biotin-[acetyl-CoA carboxylase] synthetase</fullName>
    </alternativeName>
</protein>
<feature type="binding site" evidence="5">
    <location>
        <position position="109"/>
    </location>
    <ligand>
        <name>biotin</name>
        <dbReference type="ChEBI" id="CHEBI:57586"/>
    </ligand>
</feature>
<dbReference type="InterPro" id="IPR036388">
    <property type="entry name" value="WH-like_DNA-bd_sf"/>
</dbReference>
<comment type="caution">
    <text evidence="5">Lacks conserved residue(s) required for the propagation of feature annotation.</text>
</comment>
<dbReference type="KEGG" id="sfer:NCTC12278_00618"/>
<dbReference type="InterPro" id="IPR030855">
    <property type="entry name" value="Bifunct_BirA"/>
</dbReference>
<dbReference type="HAMAP" id="MF_00978">
    <property type="entry name" value="Bifunct_BirA"/>
    <property type="match status" value="1"/>
</dbReference>
<dbReference type="Pfam" id="PF02237">
    <property type="entry name" value="BPL_C"/>
    <property type="match status" value="1"/>
</dbReference>
<evidence type="ECO:0000313" key="9">
    <source>
        <dbReference type="EMBL" id="SQF39895.1"/>
    </source>
</evidence>
<evidence type="ECO:0000259" key="7">
    <source>
        <dbReference type="Pfam" id="PF03099"/>
    </source>
</evidence>
<dbReference type="InterPro" id="IPR004143">
    <property type="entry name" value="BPL_LPL_catalytic"/>
</dbReference>
<evidence type="ECO:0000256" key="4">
    <source>
        <dbReference type="ARBA" id="ARBA00023267"/>
    </source>
</evidence>
<evidence type="ECO:0000256" key="1">
    <source>
        <dbReference type="ARBA" id="ARBA00022598"/>
    </source>
</evidence>
<name>A0A2X3VQA1_9STRE</name>
<keyword evidence="5" id="KW-0678">Repressor</keyword>
<keyword evidence="5" id="KW-0238">DNA-binding</keyword>
<dbReference type="Gene3D" id="3.30.930.10">
    <property type="entry name" value="Bira Bifunctional Protein, Domain 2"/>
    <property type="match status" value="1"/>
</dbReference>
<dbReference type="GO" id="GO:0016740">
    <property type="term" value="F:transferase activity"/>
    <property type="evidence" value="ECO:0007669"/>
    <property type="project" value="UniProtKB-ARBA"/>
</dbReference>
<accession>A0A2X3VQA1</accession>
<evidence type="ECO:0000313" key="10">
    <source>
        <dbReference type="Proteomes" id="UP000249495"/>
    </source>
</evidence>
<keyword evidence="1 5" id="KW-0436">Ligase</keyword>
<dbReference type="GO" id="GO:0005737">
    <property type="term" value="C:cytoplasm"/>
    <property type="evidence" value="ECO:0007669"/>
    <property type="project" value="TreeGrafter"/>
</dbReference>
<evidence type="ECO:0000256" key="3">
    <source>
        <dbReference type="ARBA" id="ARBA00022840"/>
    </source>
</evidence>
<feature type="domain" description="Helix-turn-helix type 11" evidence="8">
    <location>
        <begin position="5"/>
        <end position="57"/>
    </location>
</feature>
<dbReference type="InterPro" id="IPR003142">
    <property type="entry name" value="BPL_C"/>
</dbReference>
<dbReference type="InterPro" id="IPR004408">
    <property type="entry name" value="Biotin_CoA_COase_ligase"/>
</dbReference>
<feature type="domain" description="Biotin protein ligase C-terminal" evidence="6">
    <location>
        <begin position="263"/>
        <end position="308"/>
    </location>
</feature>
<comment type="catalytic activity">
    <reaction evidence="5">
        <text>biotin + L-lysyl-[protein] + ATP = N(6)-biotinyl-L-lysyl-[protein] + AMP + diphosphate + H(+)</text>
        <dbReference type="Rhea" id="RHEA:11756"/>
        <dbReference type="Rhea" id="RHEA-COMP:9752"/>
        <dbReference type="Rhea" id="RHEA-COMP:10505"/>
        <dbReference type="ChEBI" id="CHEBI:15378"/>
        <dbReference type="ChEBI" id="CHEBI:29969"/>
        <dbReference type="ChEBI" id="CHEBI:30616"/>
        <dbReference type="ChEBI" id="CHEBI:33019"/>
        <dbReference type="ChEBI" id="CHEBI:57586"/>
        <dbReference type="ChEBI" id="CHEBI:83144"/>
        <dbReference type="ChEBI" id="CHEBI:456215"/>
        <dbReference type="EC" id="6.3.4.15"/>
    </reaction>
</comment>
<dbReference type="PANTHER" id="PTHR12835">
    <property type="entry name" value="BIOTIN PROTEIN LIGASE"/>
    <property type="match status" value="1"/>
</dbReference>
<keyword evidence="10" id="KW-1185">Reference proteome</keyword>
<dbReference type="GO" id="GO:0003677">
    <property type="term" value="F:DNA binding"/>
    <property type="evidence" value="ECO:0007669"/>
    <property type="project" value="UniProtKB-UniRule"/>
</dbReference>
<keyword evidence="4 5" id="KW-0092">Biotin</keyword>
<dbReference type="EMBL" id="LS483343">
    <property type="protein sequence ID" value="SQF39895.1"/>
    <property type="molecule type" value="Genomic_DNA"/>
</dbReference>
<dbReference type="Pfam" id="PF03099">
    <property type="entry name" value="BPL_LplA_LipB"/>
    <property type="match status" value="1"/>
</dbReference>
<dbReference type="SUPFAM" id="SSF50037">
    <property type="entry name" value="C-terminal domain of transcriptional repressors"/>
    <property type="match status" value="1"/>
</dbReference>
<dbReference type="Pfam" id="PF08279">
    <property type="entry name" value="HTH_11"/>
    <property type="match status" value="1"/>
</dbReference>
<dbReference type="OrthoDB" id="9807064at2"/>
<dbReference type="GO" id="GO:0009249">
    <property type="term" value="P:protein lipoylation"/>
    <property type="evidence" value="ECO:0007669"/>
    <property type="project" value="UniProtKB-ARBA"/>
</dbReference>
<dbReference type="InterPro" id="IPR045864">
    <property type="entry name" value="aa-tRNA-synth_II/BPL/LPL"/>
</dbReference>
<keyword evidence="3 5" id="KW-0067">ATP-binding</keyword>
<gene>
    <name evidence="5 9" type="primary">birA</name>
    <name evidence="9" type="ORF">NCTC12278_00618</name>
</gene>
<keyword evidence="2 5" id="KW-0547">Nucleotide-binding</keyword>
<evidence type="ECO:0000259" key="8">
    <source>
        <dbReference type="Pfam" id="PF08279"/>
    </source>
</evidence>
<dbReference type="CDD" id="cd16442">
    <property type="entry name" value="BPL"/>
    <property type="match status" value="1"/>
</dbReference>
<dbReference type="NCBIfam" id="NF008846">
    <property type="entry name" value="PRK11886.1-1"/>
    <property type="match status" value="1"/>
</dbReference>
<comment type="similarity">
    <text evidence="5">Belongs to the biotin--protein ligase family.</text>
</comment>
<sequence>MKTYEKIYQALAQSKDFLNGEELAQKLGLSRTSVWKAIQTLEAKGLRINSVKNRGYRLLEGDLLIPDNIKAETGLEVFHNDKSISTQLDAKEGIDKGHTAPSLYLAPKQETAKGRFSRDFFTPENGGIYMSLHLKPNRPYAELPPYTLMAASSIVKAISRLTAINTEIKWVNDIYLHQKKLAGILTEAVTSIETGLVTDVIIGVGLNFYVTDFPDALADKAISLFTSQPDISRNQLIAEIWNIFLGTPVADLVKVYKEKSLVLNRQVTFDENGKHYQGMATDITDTGQLVVRLDSGLEKVLNSGEISLSSW</sequence>
<dbReference type="SUPFAM" id="SSF46785">
    <property type="entry name" value="Winged helix' DNA-binding domain"/>
    <property type="match status" value="1"/>
</dbReference>
<dbReference type="NCBIfam" id="TIGR00121">
    <property type="entry name" value="birA_ligase"/>
    <property type="match status" value="1"/>
</dbReference>
<feature type="DNA-binding region" description="H-T-H motif" evidence="5">
    <location>
        <begin position="20"/>
        <end position="39"/>
    </location>
</feature>
<keyword evidence="5" id="KW-0805">Transcription regulation</keyword>
<evidence type="ECO:0000256" key="2">
    <source>
        <dbReference type="ARBA" id="ARBA00022741"/>
    </source>
</evidence>
<reference evidence="9 10" key="1">
    <citation type="submission" date="2018-06" db="EMBL/GenBank/DDBJ databases">
        <authorList>
            <consortium name="Pathogen Informatics"/>
            <person name="Doyle S."/>
        </authorList>
    </citation>
    <scope>NUCLEOTIDE SEQUENCE [LARGE SCALE GENOMIC DNA]</scope>
    <source>
        <strain evidence="9 10">NCTC12278</strain>
    </source>
</reference>
<dbReference type="GO" id="GO:0005524">
    <property type="term" value="F:ATP binding"/>
    <property type="evidence" value="ECO:0007669"/>
    <property type="project" value="UniProtKB-UniRule"/>
</dbReference>
<dbReference type="STRING" id="1123303.GCA_000372425_00151"/>
<dbReference type="Gene3D" id="1.10.10.10">
    <property type="entry name" value="Winged helix-like DNA-binding domain superfamily/Winged helix DNA-binding domain"/>
    <property type="match status" value="1"/>
</dbReference>
<dbReference type="InterPro" id="IPR036390">
    <property type="entry name" value="WH_DNA-bd_sf"/>
</dbReference>
<dbReference type="AlphaFoldDB" id="A0A2X3VQA1"/>
<dbReference type="Proteomes" id="UP000249495">
    <property type="component" value="Chromosome 1"/>
</dbReference>
<dbReference type="InterPro" id="IPR008988">
    <property type="entry name" value="Transcriptional_repressor_C"/>
</dbReference>
<proteinExistence type="inferred from homology"/>
<dbReference type="Gene3D" id="2.30.30.100">
    <property type="match status" value="1"/>
</dbReference>
<feature type="domain" description="BPL/LPL catalytic" evidence="7">
    <location>
        <begin position="100"/>
        <end position="207"/>
    </location>
</feature>
<dbReference type="RefSeq" id="WP_018029480.1">
    <property type="nucleotide sequence ID" value="NZ_LS483343.1"/>
</dbReference>
<evidence type="ECO:0000256" key="5">
    <source>
        <dbReference type="HAMAP-Rule" id="MF_00978"/>
    </source>
</evidence>
<dbReference type="EC" id="6.3.4.15" evidence="5"/>
<comment type="function">
    <text evidence="5">Acts both as a biotin--[acetyl-CoA-carboxylase] ligase and a repressor.</text>
</comment>
<dbReference type="PANTHER" id="PTHR12835:SF5">
    <property type="entry name" value="BIOTIN--PROTEIN LIGASE"/>
    <property type="match status" value="1"/>
</dbReference>
<dbReference type="GO" id="GO:0006355">
    <property type="term" value="P:regulation of DNA-templated transcription"/>
    <property type="evidence" value="ECO:0007669"/>
    <property type="project" value="UniProtKB-UniRule"/>
</dbReference>
<dbReference type="SUPFAM" id="SSF55681">
    <property type="entry name" value="Class II aaRS and biotin synthetases"/>
    <property type="match status" value="1"/>
</dbReference>
<evidence type="ECO:0000259" key="6">
    <source>
        <dbReference type="Pfam" id="PF02237"/>
    </source>
</evidence>
<dbReference type="GO" id="GO:0004077">
    <property type="term" value="F:biotin--[biotin carboxyl-carrier protein] ligase activity"/>
    <property type="evidence" value="ECO:0007669"/>
    <property type="project" value="UniProtKB-UniRule"/>
</dbReference>